<evidence type="ECO:0000313" key="3">
    <source>
        <dbReference type="Proteomes" id="UP000262917"/>
    </source>
</evidence>
<evidence type="ECO:0000256" key="1">
    <source>
        <dbReference type="SAM" id="SignalP"/>
    </source>
</evidence>
<name>A0A372DKE8_9GAMM</name>
<keyword evidence="1" id="KW-0732">Signal</keyword>
<proteinExistence type="predicted"/>
<dbReference type="AlphaFoldDB" id="A0A372DKE8"/>
<protein>
    <recommendedName>
        <fullName evidence="4">Dicarboxylate transport domain-containing protein</fullName>
    </recommendedName>
</protein>
<dbReference type="EMBL" id="QVPD01000009">
    <property type="protein sequence ID" value="RFP59989.1"/>
    <property type="molecule type" value="Genomic_DNA"/>
</dbReference>
<accession>A0A372DKE8</accession>
<feature type="chain" id="PRO_5016646453" description="Dicarboxylate transport domain-containing protein" evidence="1">
    <location>
        <begin position="28"/>
        <end position="682"/>
    </location>
</feature>
<dbReference type="Proteomes" id="UP000262917">
    <property type="component" value="Unassembled WGS sequence"/>
</dbReference>
<organism evidence="2 3">
    <name type="scientific">Cognatiluteimonas weifangensis</name>
    <dbReference type="NCBI Taxonomy" id="2303539"/>
    <lineage>
        <taxon>Bacteria</taxon>
        <taxon>Pseudomonadati</taxon>
        <taxon>Pseudomonadota</taxon>
        <taxon>Gammaproteobacteria</taxon>
        <taxon>Lysobacterales</taxon>
        <taxon>Lysobacteraceae</taxon>
        <taxon>Cognatiluteimonas</taxon>
    </lineage>
</organism>
<gene>
    <name evidence="2" type="ORF">D0Y53_09615</name>
</gene>
<reference evidence="2 3" key="1">
    <citation type="submission" date="2018-08" db="EMBL/GenBank/DDBJ databases">
        <title>Lysobacter weifangensis sp. nov., a new member of the family 'Xanthomonadaceae', isolated from soil in a farmland.</title>
        <authorList>
            <person name="Zhao H."/>
        </authorList>
    </citation>
    <scope>NUCLEOTIDE SEQUENCE [LARGE SCALE GENOMIC DNA]</scope>
    <source>
        <strain evidence="2 3">WF-2</strain>
    </source>
</reference>
<keyword evidence="3" id="KW-1185">Reference proteome</keyword>
<sequence length="682" mass="72151">MLARMTRPMVTLLLCLTCLSAAAPAMARTLQARIARVSTAVATLQDVQVRLDWPAQATQGELSLRAGRVEAPDLGYRFRDLRWHCPLHRDAAGGWRCDGVLRSGANGAPWRLAVDLGAASTDVTLASGDATLTLQRLAATPDDTTLELARVPLAWMQALLAQTWADGQLQTGSVDGRLRVHAPAEAALQVAGTLAVADAAFDSADASIAGQGLGGRFAVDWRQGARQSTLLLDGDLRGGELLAGDAYIALPATPVGLRIEGRQAGAAGWQLPAIAWRDGEVLVADASAVLTPDAGLHALDLRLRSRDLAPLRERYLSGWLGLFGLADLQLRGALEAQLRVADGDLQSASAELHDIDLIDGRDRFRFDGLAGPLRFSAGAPVAGALRWRGGQLYGLDFAAATLPLDSSDGELRLREAVTLPAFGGSLRFDDLVLRPPAGDAGLRLRFGLALDGLDIGALAQSLGWPAFQGELSGRIPNARYADERLQFDGGLTVQLFGGQVQVTQLSLERPFGVAPSLSADLALDDIDLMALTGVFDFGSIGGKLDGRIADLRLVDWTATAFDAQLHTDAAAARRAGVRQRISQRAVQNISSVGDSSFVSSLQGQLIGLFDDFGYRRIGIACRLANEVCEMGGLHSAGAGFTIVEGAGLPRLTVVGFNRQVDWPTLLERLAAAGKGDVKPVVQ</sequence>
<feature type="signal peptide" evidence="1">
    <location>
        <begin position="1"/>
        <end position="27"/>
    </location>
</feature>
<evidence type="ECO:0008006" key="4">
    <source>
        <dbReference type="Google" id="ProtNLM"/>
    </source>
</evidence>
<comment type="caution">
    <text evidence="2">The sequence shown here is derived from an EMBL/GenBank/DDBJ whole genome shotgun (WGS) entry which is preliminary data.</text>
</comment>
<evidence type="ECO:0000313" key="2">
    <source>
        <dbReference type="EMBL" id="RFP59989.1"/>
    </source>
</evidence>